<dbReference type="Proteomes" id="UP000616885">
    <property type="component" value="Unassembled WGS sequence"/>
</dbReference>
<comment type="caution">
    <text evidence="1">The sequence shown here is derived from an EMBL/GenBank/DDBJ whole genome shotgun (WGS) entry which is preliminary data.</text>
</comment>
<name>A0A8H7NNL4_BIOOC</name>
<organism evidence="1 2">
    <name type="scientific">Bionectria ochroleuca</name>
    <name type="common">Gliocladium roseum</name>
    <dbReference type="NCBI Taxonomy" id="29856"/>
    <lineage>
        <taxon>Eukaryota</taxon>
        <taxon>Fungi</taxon>
        <taxon>Dikarya</taxon>
        <taxon>Ascomycota</taxon>
        <taxon>Pezizomycotina</taxon>
        <taxon>Sordariomycetes</taxon>
        <taxon>Hypocreomycetidae</taxon>
        <taxon>Hypocreales</taxon>
        <taxon>Bionectriaceae</taxon>
        <taxon>Clonostachys</taxon>
    </lineage>
</organism>
<dbReference type="EMBL" id="JADCTT010000001">
    <property type="protein sequence ID" value="KAF9759018.1"/>
    <property type="molecule type" value="Genomic_DNA"/>
</dbReference>
<dbReference type="AlphaFoldDB" id="A0A8H7NNL4"/>
<sequence length="109" mass="12651">MSADCHRTEIAAQRTRTRKKRFLVVWVRGIRQLGVVMRNEAEEIVLVEAEMSVGLRIRGHGGLHRREGTLWSYMVFCQPRWDGMWANLRWRAPRGSVWGFVGEGSEVLL</sequence>
<gene>
    <name evidence="1" type="ORF">IM811_000712</name>
</gene>
<evidence type="ECO:0000313" key="1">
    <source>
        <dbReference type="EMBL" id="KAF9759018.1"/>
    </source>
</evidence>
<reference evidence="1" key="1">
    <citation type="submission" date="2020-10" db="EMBL/GenBank/DDBJ databases">
        <title>High-Quality Genome Resource of Clonostachys rosea strain S41 by Oxford Nanopore Long-Read Sequencing.</title>
        <authorList>
            <person name="Wang H."/>
        </authorList>
    </citation>
    <scope>NUCLEOTIDE SEQUENCE</scope>
    <source>
        <strain evidence="1">S41</strain>
    </source>
</reference>
<accession>A0A8H7NNL4</accession>
<evidence type="ECO:0000313" key="2">
    <source>
        <dbReference type="Proteomes" id="UP000616885"/>
    </source>
</evidence>
<proteinExistence type="predicted"/>
<protein>
    <submittedName>
        <fullName evidence="1">Uncharacterized protein</fullName>
    </submittedName>
</protein>